<dbReference type="Proteomes" id="UP000250266">
    <property type="component" value="Unassembled WGS sequence"/>
</dbReference>
<dbReference type="SUPFAM" id="SSF75011">
    <property type="entry name" value="3-carboxy-cis,cis-mucoante lactonizing enzyme"/>
    <property type="match status" value="1"/>
</dbReference>
<dbReference type="OrthoDB" id="10006285at2759"/>
<dbReference type="InterPro" id="IPR015943">
    <property type="entry name" value="WD40/YVTN_repeat-like_dom_sf"/>
</dbReference>
<reference evidence="2 3" key="1">
    <citation type="journal article" date="2016" name="Nat. Commun.">
        <title>Ectomycorrhizal ecology is imprinted in the genome of the dominant symbiotic fungus Cenococcum geophilum.</title>
        <authorList>
            <consortium name="DOE Joint Genome Institute"/>
            <person name="Peter M."/>
            <person name="Kohler A."/>
            <person name="Ohm R.A."/>
            <person name="Kuo A."/>
            <person name="Krutzmann J."/>
            <person name="Morin E."/>
            <person name="Arend M."/>
            <person name="Barry K.W."/>
            <person name="Binder M."/>
            <person name="Choi C."/>
            <person name="Clum A."/>
            <person name="Copeland A."/>
            <person name="Grisel N."/>
            <person name="Haridas S."/>
            <person name="Kipfer T."/>
            <person name="LaButti K."/>
            <person name="Lindquist E."/>
            <person name="Lipzen A."/>
            <person name="Maire R."/>
            <person name="Meier B."/>
            <person name="Mihaltcheva S."/>
            <person name="Molinier V."/>
            <person name="Murat C."/>
            <person name="Poggeler S."/>
            <person name="Quandt C.A."/>
            <person name="Sperisen C."/>
            <person name="Tritt A."/>
            <person name="Tisserant E."/>
            <person name="Crous P.W."/>
            <person name="Henrissat B."/>
            <person name="Nehls U."/>
            <person name="Egli S."/>
            <person name="Spatafora J.W."/>
            <person name="Grigoriev I.V."/>
            <person name="Martin F.M."/>
        </authorList>
    </citation>
    <scope>NUCLEOTIDE SEQUENCE [LARGE SCALE GENOMIC DNA]</scope>
    <source>
        <strain evidence="2 3">CBS 459.81</strain>
    </source>
</reference>
<keyword evidence="3" id="KW-1185">Reference proteome</keyword>
<organism evidence="2 3">
    <name type="scientific">Lepidopterella palustris CBS 459.81</name>
    <dbReference type="NCBI Taxonomy" id="1314670"/>
    <lineage>
        <taxon>Eukaryota</taxon>
        <taxon>Fungi</taxon>
        <taxon>Dikarya</taxon>
        <taxon>Ascomycota</taxon>
        <taxon>Pezizomycotina</taxon>
        <taxon>Dothideomycetes</taxon>
        <taxon>Pleosporomycetidae</taxon>
        <taxon>Mytilinidiales</taxon>
        <taxon>Argynnaceae</taxon>
        <taxon>Lepidopterella</taxon>
    </lineage>
</organism>
<feature type="signal peptide" evidence="1">
    <location>
        <begin position="1"/>
        <end position="20"/>
    </location>
</feature>
<dbReference type="Gene3D" id="2.130.10.10">
    <property type="entry name" value="YVTN repeat-like/Quinoprotein amine dehydrogenase"/>
    <property type="match status" value="1"/>
</dbReference>
<feature type="chain" id="PRO_5034549976" description="3-carboxymuconate cyclase" evidence="1">
    <location>
        <begin position="21"/>
        <end position="395"/>
    </location>
</feature>
<evidence type="ECO:0008006" key="4">
    <source>
        <dbReference type="Google" id="ProtNLM"/>
    </source>
</evidence>
<evidence type="ECO:0000256" key="1">
    <source>
        <dbReference type="SAM" id="SignalP"/>
    </source>
</evidence>
<dbReference type="AlphaFoldDB" id="A0A8E2EC47"/>
<keyword evidence="1" id="KW-0732">Signal</keyword>
<proteinExistence type="predicted"/>
<gene>
    <name evidence="2" type="ORF">K432DRAFT_425207</name>
</gene>
<evidence type="ECO:0000313" key="3">
    <source>
        <dbReference type="Proteomes" id="UP000250266"/>
    </source>
</evidence>
<protein>
    <recommendedName>
        <fullName evidence="4">3-carboxymuconate cyclase</fullName>
    </recommendedName>
</protein>
<accession>A0A8E2EC47</accession>
<sequence length="395" mass="41305">MFYKTFALSVLFGLLFTAQAKPWDRRVYDHDYDKVSAVYFISNDVQNAIVSLKINEDGTLCDGSFTPTGGAGMSGYFGAPNVTAGPDSLFSQSPLTVVRNFVFAVNPGSNTLSMFSIAPWDSTKLTPIGSPVSTLGEFPMSVAAHHEHNTVCVANSGAKAGIACTKYSWRGLEPMDGLRPFDLGQTTPPIGPTNTVSQTFFSEDGTQLLTTVKGNPPFGTTGYLSSFPFDHDHVSMTGTKSSPAGTLVLFGAAKIPRSNDVLVTDASFGAVILSVSDVGIATTESSLKIAGQAATCWAAYSHASKSGFVADVAINRLVEVTNDGAVGRIFNSKNGNPGMTDLAAGGKIVYALSPGNATAETAVAVFDVVSGGQITELQNFKVKGEMKSAAGMVLV</sequence>
<dbReference type="EMBL" id="KV744933">
    <property type="protein sequence ID" value="OCK81105.1"/>
    <property type="molecule type" value="Genomic_DNA"/>
</dbReference>
<name>A0A8E2EC47_9PEZI</name>
<evidence type="ECO:0000313" key="2">
    <source>
        <dbReference type="EMBL" id="OCK81105.1"/>
    </source>
</evidence>